<comment type="caution">
    <text evidence="1">The sequence shown here is derived from an EMBL/GenBank/DDBJ whole genome shotgun (WGS) entry which is preliminary data.</text>
</comment>
<sequence>MTDPSIRIIFVDRKYKKYDILMLIPESEAFNLGSSYCNLKKERNNQKQHKRGEKERNNRKINGGNGYKKRENTYLLQTFDNDNNPFIFGFNLGFRV</sequence>
<reference evidence="1" key="1">
    <citation type="submission" date="2023-10" db="EMBL/GenBank/DDBJ databases">
        <authorList>
            <person name="Rodriguez Cubillos JULIANA M."/>
            <person name="De Vega J."/>
        </authorList>
    </citation>
    <scope>NUCLEOTIDE SEQUENCE</scope>
</reference>
<gene>
    <name evidence="1" type="ORF">MILVUS5_LOCUS9005</name>
</gene>
<organism evidence="1 2">
    <name type="scientific">Trifolium pratense</name>
    <name type="common">Red clover</name>
    <dbReference type="NCBI Taxonomy" id="57577"/>
    <lineage>
        <taxon>Eukaryota</taxon>
        <taxon>Viridiplantae</taxon>
        <taxon>Streptophyta</taxon>
        <taxon>Embryophyta</taxon>
        <taxon>Tracheophyta</taxon>
        <taxon>Spermatophyta</taxon>
        <taxon>Magnoliopsida</taxon>
        <taxon>eudicotyledons</taxon>
        <taxon>Gunneridae</taxon>
        <taxon>Pentapetalae</taxon>
        <taxon>rosids</taxon>
        <taxon>fabids</taxon>
        <taxon>Fabales</taxon>
        <taxon>Fabaceae</taxon>
        <taxon>Papilionoideae</taxon>
        <taxon>50 kb inversion clade</taxon>
        <taxon>NPAAA clade</taxon>
        <taxon>Hologalegina</taxon>
        <taxon>IRL clade</taxon>
        <taxon>Trifolieae</taxon>
        <taxon>Trifolium</taxon>
    </lineage>
</organism>
<protein>
    <submittedName>
        <fullName evidence="1">Uncharacterized protein</fullName>
    </submittedName>
</protein>
<dbReference type="EMBL" id="CASHSV030000024">
    <property type="protein sequence ID" value="CAJ2638870.1"/>
    <property type="molecule type" value="Genomic_DNA"/>
</dbReference>
<accession>A0ACB0J430</accession>
<keyword evidence="2" id="KW-1185">Reference proteome</keyword>
<name>A0ACB0J430_TRIPR</name>
<dbReference type="Proteomes" id="UP001177021">
    <property type="component" value="Unassembled WGS sequence"/>
</dbReference>
<evidence type="ECO:0000313" key="2">
    <source>
        <dbReference type="Proteomes" id="UP001177021"/>
    </source>
</evidence>
<evidence type="ECO:0000313" key="1">
    <source>
        <dbReference type="EMBL" id="CAJ2638870.1"/>
    </source>
</evidence>
<proteinExistence type="predicted"/>